<dbReference type="AlphaFoldDB" id="A0A645DVG2"/>
<organism evidence="1">
    <name type="scientific">bioreactor metagenome</name>
    <dbReference type="NCBI Taxonomy" id="1076179"/>
    <lineage>
        <taxon>unclassified sequences</taxon>
        <taxon>metagenomes</taxon>
        <taxon>ecological metagenomes</taxon>
    </lineage>
</organism>
<proteinExistence type="predicted"/>
<comment type="caution">
    <text evidence="1">The sequence shown here is derived from an EMBL/GenBank/DDBJ whole genome shotgun (WGS) entry which is preliminary data.</text>
</comment>
<name>A0A645DVG2_9ZZZZ</name>
<gene>
    <name evidence="1" type="ORF">SDC9_140494</name>
</gene>
<reference evidence="1" key="1">
    <citation type="submission" date="2019-08" db="EMBL/GenBank/DDBJ databases">
        <authorList>
            <person name="Kucharzyk K."/>
            <person name="Murdoch R.W."/>
            <person name="Higgins S."/>
            <person name="Loffler F."/>
        </authorList>
    </citation>
    <scope>NUCLEOTIDE SEQUENCE</scope>
</reference>
<sequence>MQLAAGEIIEEEQGLGALHQHIVHAHGHQVDAHGVVHIPLECQLELGAHAVGAAHQHRLLVALGHLEQRAEAADAGHHAFAQGFLGQRLDALDQRVARVDVDASVFVGNGSGGSGGAHGREFRVRKARLRRQNNHDFKARALNAGNTAQLCIGNCRRHIHAACLKRRAQFQDSGAISSSEEAHPLQAVKSKASRLLSI</sequence>
<protein>
    <submittedName>
        <fullName evidence="1">Uncharacterized protein</fullName>
    </submittedName>
</protein>
<evidence type="ECO:0000313" key="1">
    <source>
        <dbReference type="EMBL" id="MPM93357.1"/>
    </source>
</evidence>
<dbReference type="EMBL" id="VSSQ01040170">
    <property type="protein sequence ID" value="MPM93357.1"/>
    <property type="molecule type" value="Genomic_DNA"/>
</dbReference>
<accession>A0A645DVG2</accession>